<dbReference type="Gene3D" id="1.10.3230.30">
    <property type="entry name" value="Phage gp6-like head-tail connector protein"/>
    <property type="match status" value="1"/>
</dbReference>
<name>A0ABS9NQX5_9NEIS</name>
<keyword evidence="2" id="KW-1185">Reference proteome</keyword>
<organism evidence="1 2">
    <name type="scientific">Kingella pumchi</name>
    <dbReference type="NCBI Taxonomy" id="2779506"/>
    <lineage>
        <taxon>Bacteria</taxon>
        <taxon>Pseudomonadati</taxon>
        <taxon>Pseudomonadota</taxon>
        <taxon>Betaproteobacteria</taxon>
        <taxon>Neisseriales</taxon>
        <taxon>Neisseriaceae</taxon>
        <taxon>Kingella</taxon>
    </lineage>
</organism>
<dbReference type="EMBL" id="JAKOOW010000033">
    <property type="protein sequence ID" value="MCG6504708.1"/>
    <property type="molecule type" value="Genomic_DNA"/>
</dbReference>
<sequence length="174" mass="19441">MLATLEALKLRLGIDHDRQDKQFTQMLAGISAAVETYLERKIEAADYTERYNGNGKDRLVLNQYPVQAVTSVRINGRAADGWDFDDWLLMRPHGFDKGLRNVEVRYRAGYETVPADIAEAVLEIAMQRINEAKNGGIQSKTLAGETITFATFAQSAGMPPAAYSILQQYRRKAA</sequence>
<accession>A0ABS9NQX5</accession>
<dbReference type="InterPro" id="IPR021146">
    <property type="entry name" value="Phage_gp6-like_head-tail"/>
</dbReference>
<dbReference type="RefSeq" id="WP_238748240.1">
    <property type="nucleotide sequence ID" value="NZ_JAKOOW010000033.1"/>
</dbReference>
<evidence type="ECO:0000313" key="1">
    <source>
        <dbReference type="EMBL" id="MCG6504708.1"/>
    </source>
</evidence>
<evidence type="ECO:0000313" key="2">
    <source>
        <dbReference type="Proteomes" id="UP001298424"/>
    </source>
</evidence>
<dbReference type="Pfam" id="PF05135">
    <property type="entry name" value="Phage_connect_1"/>
    <property type="match status" value="1"/>
</dbReference>
<dbReference type="CDD" id="cd08054">
    <property type="entry name" value="gp6"/>
    <property type="match status" value="1"/>
</dbReference>
<proteinExistence type="predicted"/>
<protein>
    <submittedName>
        <fullName evidence="1">Phage gp6-like head-tail connector protein</fullName>
    </submittedName>
</protein>
<reference evidence="1 2" key="1">
    <citation type="submission" date="2022-02" db="EMBL/GenBank/DDBJ databases">
        <title>Genome sequence data of Kingella unionensis sp. nov. strain CICC 24913 (CCUG 75125).</title>
        <authorList>
            <person name="Xiao M."/>
        </authorList>
    </citation>
    <scope>NUCLEOTIDE SEQUENCE [LARGE SCALE GENOMIC DNA]</scope>
    <source>
        <strain evidence="1 2">CICC 24913</strain>
    </source>
</reference>
<dbReference type="Proteomes" id="UP001298424">
    <property type="component" value="Unassembled WGS sequence"/>
</dbReference>
<comment type="caution">
    <text evidence="1">The sequence shown here is derived from an EMBL/GenBank/DDBJ whole genome shotgun (WGS) entry which is preliminary data.</text>
</comment>
<gene>
    <name evidence="1" type="ORF">MB824_09385</name>
</gene>